<feature type="region of interest" description="Disordered" evidence="2">
    <location>
        <begin position="1"/>
        <end position="33"/>
    </location>
</feature>
<accession>A0ABQ7QV44</accession>
<protein>
    <submittedName>
        <fullName evidence="3">Uncharacterized protein</fullName>
    </submittedName>
</protein>
<evidence type="ECO:0000256" key="1">
    <source>
        <dbReference type="SAM" id="Coils"/>
    </source>
</evidence>
<feature type="compositionally biased region" description="Polar residues" evidence="2">
    <location>
        <begin position="1"/>
        <end position="10"/>
    </location>
</feature>
<organism evidence="3 4">
    <name type="scientific">Plutella xylostella</name>
    <name type="common">Diamondback moth</name>
    <name type="synonym">Plutella maculipennis</name>
    <dbReference type="NCBI Taxonomy" id="51655"/>
    <lineage>
        <taxon>Eukaryota</taxon>
        <taxon>Metazoa</taxon>
        <taxon>Ecdysozoa</taxon>
        <taxon>Arthropoda</taxon>
        <taxon>Hexapoda</taxon>
        <taxon>Insecta</taxon>
        <taxon>Pterygota</taxon>
        <taxon>Neoptera</taxon>
        <taxon>Endopterygota</taxon>
        <taxon>Lepidoptera</taxon>
        <taxon>Glossata</taxon>
        <taxon>Ditrysia</taxon>
        <taxon>Yponomeutoidea</taxon>
        <taxon>Plutellidae</taxon>
        <taxon>Plutella</taxon>
    </lineage>
</organism>
<evidence type="ECO:0000313" key="3">
    <source>
        <dbReference type="EMBL" id="KAG7308926.1"/>
    </source>
</evidence>
<feature type="coiled-coil region" evidence="1">
    <location>
        <begin position="87"/>
        <end position="136"/>
    </location>
</feature>
<gene>
    <name evidence="3" type="ORF">JYU34_006197</name>
</gene>
<dbReference type="SUPFAM" id="SSF47473">
    <property type="entry name" value="EF-hand"/>
    <property type="match status" value="1"/>
</dbReference>
<keyword evidence="1" id="KW-0175">Coiled coil</keyword>
<reference evidence="3 4" key="1">
    <citation type="submission" date="2021-06" db="EMBL/GenBank/DDBJ databases">
        <title>A haploid diamondback moth (Plutella xylostella L.) genome assembly resolves 31 chromosomes and identifies a diamide resistance mutation.</title>
        <authorList>
            <person name="Ward C.M."/>
            <person name="Perry K.D."/>
            <person name="Baker G."/>
            <person name="Powis K."/>
            <person name="Heckel D.G."/>
            <person name="Baxter S.W."/>
        </authorList>
    </citation>
    <scope>NUCLEOTIDE SEQUENCE [LARGE SCALE GENOMIC DNA]</scope>
    <source>
        <strain evidence="3 4">LV</strain>
        <tissue evidence="3">Single pupa</tissue>
    </source>
</reference>
<sequence>MENTDASSSKEPLPSTDEPATSKDDKEKDTEMEEVFKRMEEHGNNTVDNLIKWMIEAKIVMDKAGEEAARVLFEGAEKGKVKAEEFNEVLERTAEQQSRDMDEFMQQLKTGGKKFLEALKAGAKAFEEHMEKHKKEKENN</sequence>
<feature type="compositionally biased region" description="Basic and acidic residues" evidence="2">
    <location>
        <begin position="20"/>
        <end position="33"/>
    </location>
</feature>
<name>A0ABQ7QV44_PLUXY</name>
<keyword evidence="4" id="KW-1185">Reference proteome</keyword>
<comment type="caution">
    <text evidence="3">The sequence shown here is derived from an EMBL/GenBank/DDBJ whole genome shotgun (WGS) entry which is preliminary data.</text>
</comment>
<dbReference type="EMBL" id="JAHIBW010000008">
    <property type="protein sequence ID" value="KAG7308926.1"/>
    <property type="molecule type" value="Genomic_DNA"/>
</dbReference>
<evidence type="ECO:0000256" key="2">
    <source>
        <dbReference type="SAM" id="MobiDB-lite"/>
    </source>
</evidence>
<dbReference type="Proteomes" id="UP000823941">
    <property type="component" value="Chromosome 8"/>
</dbReference>
<proteinExistence type="predicted"/>
<evidence type="ECO:0000313" key="4">
    <source>
        <dbReference type="Proteomes" id="UP000823941"/>
    </source>
</evidence>
<dbReference type="InterPro" id="IPR011992">
    <property type="entry name" value="EF-hand-dom_pair"/>
</dbReference>